<dbReference type="Proteomes" id="UP000054383">
    <property type="component" value="Unassembled WGS sequence"/>
</dbReference>
<accession>A0A0U1M1U6</accession>
<dbReference type="OMA" id="KFFALSW"/>
<evidence type="ECO:0000259" key="1">
    <source>
        <dbReference type="Pfam" id="PF01636"/>
    </source>
</evidence>
<name>A0A0U1M1U6_TALIS</name>
<dbReference type="EMBL" id="CVMT01000005">
    <property type="protein sequence ID" value="CRG88971.1"/>
    <property type="molecule type" value="Genomic_DNA"/>
</dbReference>
<protein>
    <recommendedName>
        <fullName evidence="1">Aminoglycoside phosphotransferase domain-containing protein</fullName>
    </recommendedName>
</protein>
<organism evidence="2 3">
    <name type="scientific">Talaromyces islandicus</name>
    <name type="common">Penicillium islandicum</name>
    <dbReference type="NCBI Taxonomy" id="28573"/>
    <lineage>
        <taxon>Eukaryota</taxon>
        <taxon>Fungi</taxon>
        <taxon>Dikarya</taxon>
        <taxon>Ascomycota</taxon>
        <taxon>Pezizomycotina</taxon>
        <taxon>Eurotiomycetes</taxon>
        <taxon>Eurotiomycetidae</taxon>
        <taxon>Eurotiales</taxon>
        <taxon>Trichocomaceae</taxon>
        <taxon>Talaromyces</taxon>
        <taxon>Talaromyces sect. Islandici</taxon>
    </lineage>
</organism>
<gene>
    <name evidence="2" type="ORF">PISL3812_06006</name>
</gene>
<proteinExistence type="predicted"/>
<dbReference type="Gene3D" id="3.90.1200.10">
    <property type="match status" value="1"/>
</dbReference>
<keyword evidence="3" id="KW-1185">Reference proteome</keyword>
<dbReference type="Pfam" id="PF01636">
    <property type="entry name" value="APH"/>
    <property type="match status" value="1"/>
</dbReference>
<evidence type="ECO:0000313" key="3">
    <source>
        <dbReference type="Proteomes" id="UP000054383"/>
    </source>
</evidence>
<reference evidence="2 3" key="1">
    <citation type="submission" date="2015-04" db="EMBL/GenBank/DDBJ databases">
        <authorList>
            <person name="Syromyatnikov M.Y."/>
            <person name="Popov V.N."/>
        </authorList>
    </citation>
    <scope>NUCLEOTIDE SEQUENCE [LARGE SCALE GENOMIC DNA]</scope>
    <source>
        <strain evidence="2">WF-38-12</strain>
    </source>
</reference>
<dbReference type="SUPFAM" id="SSF56112">
    <property type="entry name" value="Protein kinase-like (PK-like)"/>
    <property type="match status" value="1"/>
</dbReference>
<dbReference type="STRING" id="28573.A0A0U1M1U6"/>
<dbReference type="OrthoDB" id="5598852at2759"/>
<feature type="domain" description="Aminoglycoside phosphotransferase" evidence="1">
    <location>
        <begin position="103"/>
        <end position="244"/>
    </location>
</feature>
<dbReference type="InterPro" id="IPR002575">
    <property type="entry name" value="Aminoglycoside_PTrfase"/>
</dbReference>
<sequence length="351" mass="39573">MTTSDLEYSVDQEIAHFFEKTSVTRSACDAYAKEHLGGDIIPVAVQGVCSYTVYAGLNGEFVAQFRLKSLELRMDIAELAQTIYGQFAPRVTFRGQIGEDIEGKEPLYIYTMSRIQGISYLDFLLAHNSHVPENSPQFSSWRKTLIADIAGFFALSWKAPQDVDQTYRDSLRCRYEEELGLLLTSLPDRFHPLIQKTLNSLPAILSLPMVLLHKDFGMCNIMVDESSCNLIGVIDWAEAEIAPFGLNLHSHQRLISNIHLKNGWIRYDDYTVLEEIFWSTFSNDAGGLDDQTIKTIRSARILGLLLSSGFTSRLANMPDRVPIRDDANGAYKMRNLDGLLINPATRFTELT</sequence>
<dbReference type="InterPro" id="IPR011009">
    <property type="entry name" value="Kinase-like_dom_sf"/>
</dbReference>
<dbReference type="AlphaFoldDB" id="A0A0U1M1U6"/>
<evidence type="ECO:0000313" key="2">
    <source>
        <dbReference type="EMBL" id="CRG88971.1"/>
    </source>
</evidence>